<dbReference type="AlphaFoldDB" id="A0A086TIG5"/>
<dbReference type="Proteomes" id="UP000243308">
    <property type="component" value="Unassembled WGS sequence"/>
</dbReference>
<name>A0A086TIG5_9FUNG</name>
<dbReference type="GO" id="GO:0003676">
    <property type="term" value="F:nucleic acid binding"/>
    <property type="evidence" value="ECO:0007669"/>
    <property type="project" value="InterPro"/>
</dbReference>
<keyword evidence="2" id="KW-1185">Reference proteome</keyword>
<evidence type="ECO:0008006" key="3">
    <source>
        <dbReference type="Google" id="ProtNLM"/>
    </source>
</evidence>
<reference evidence="1 2" key="1">
    <citation type="submission" date="2011-02" db="EMBL/GenBank/DDBJ databases">
        <title>The Genome Sequence of Mortierella verticillata NRRL 6337.</title>
        <authorList>
            <consortium name="The Broad Institute Genome Sequencing Platform"/>
            <person name="Russ C."/>
            <person name="Cuomo C."/>
            <person name="Burger G."/>
            <person name="Gray M.W."/>
            <person name="Holland P.W.H."/>
            <person name="King N."/>
            <person name="Lang F.B.F."/>
            <person name="Roger A.J."/>
            <person name="Ruiz-Trillo I."/>
            <person name="Young S.K."/>
            <person name="Zeng Q."/>
            <person name="Gargeya S."/>
            <person name="Alvarado L."/>
            <person name="Berlin A."/>
            <person name="Chapman S.B."/>
            <person name="Chen Z."/>
            <person name="Freedman E."/>
            <person name="Gellesch M."/>
            <person name="Goldberg J."/>
            <person name="Griggs A."/>
            <person name="Gujja S."/>
            <person name="Heilman E."/>
            <person name="Heiman D."/>
            <person name="Howarth C."/>
            <person name="Mehta T."/>
            <person name="Neiman D."/>
            <person name="Pearson M."/>
            <person name="Roberts A."/>
            <person name="Saif S."/>
            <person name="Shea T."/>
            <person name="Shenoy N."/>
            <person name="Sisk P."/>
            <person name="Stolte C."/>
            <person name="Sykes S."/>
            <person name="White J."/>
            <person name="Yandava C."/>
            <person name="Haas B."/>
            <person name="Nusbaum C."/>
            <person name="Birren B."/>
        </authorList>
    </citation>
    <scope>NUCLEOTIDE SEQUENCE [LARGE SCALE GENOMIC DNA]</scope>
    <source>
        <strain evidence="1 2">NRRL 6337</strain>
    </source>
</reference>
<dbReference type="InterPro" id="IPR036397">
    <property type="entry name" value="RNaseH_sf"/>
</dbReference>
<protein>
    <recommendedName>
        <fullName evidence="3">RNase H type-1 domain-containing protein</fullName>
    </recommendedName>
</protein>
<accession>A0A086TIG5</accession>
<organism evidence="1 2">
    <name type="scientific">Podila verticillata NRRL 6337</name>
    <dbReference type="NCBI Taxonomy" id="1069443"/>
    <lineage>
        <taxon>Eukaryota</taxon>
        <taxon>Fungi</taxon>
        <taxon>Fungi incertae sedis</taxon>
        <taxon>Mucoromycota</taxon>
        <taxon>Mortierellomycotina</taxon>
        <taxon>Mortierellomycetes</taxon>
        <taxon>Mortierellales</taxon>
        <taxon>Mortierellaceae</taxon>
        <taxon>Podila</taxon>
    </lineage>
</organism>
<dbReference type="OrthoDB" id="2433898at2759"/>
<sequence length="207" mass="22626">MTSFGPILLPQAAALILQHLTEQAVIPGTKIIYFDGSLLHAGSPEASLAFGVVHSVSNINFSVRGWTACHASSTKGELVELLAAIVSAPLNQKIDIQFDNQPVDHQFTSLASNRSSTLPSQWLWCPFARLWSVIHLLVQARGQEGHVLVTCVQDHANNAGKILQMELLGLLLAPTSRIGHWISLHKLRFLSLHSVMTISWRPAFAIS</sequence>
<dbReference type="Gene3D" id="3.30.420.10">
    <property type="entry name" value="Ribonuclease H-like superfamily/Ribonuclease H"/>
    <property type="match status" value="1"/>
</dbReference>
<gene>
    <name evidence="1" type="ORF">MVEG_12420</name>
</gene>
<evidence type="ECO:0000313" key="2">
    <source>
        <dbReference type="Proteomes" id="UP000243308"/>
    </source>
</evidence>
<evidence type="ECO:0000313" key="1">
    <source>
        <dbReference type="EMBL" id="KFH61742.1"/>
    </source>
</evidence>
<dbReference type="EMBL" id="KN042450">
    <property type="protein sequence ID" value="KFH61742.1"/>
    <property type="molecule type" value="Genomic_DNA"/>
</dbReference>
<proteinExistence type="predicted"/>